<name>L1K276_GUITC</name>
<reference evidence="3" key="2">
    <citation type="submission" date="2012-11" db="EMBL/GenBank/DDBJ databases">
        <authorList>
            <person name="Kuo A."/>
            <person name="Curtis B.A."/>
            <person name="Tanifuji G."/>
            <person name="Burki F."/>
            <person name="Gruber A."/>
            <person name="Irimia M."/>
            <person name="Maruyama S."/>
            <person name="Arias M.C."/>
            <person name="Ball S.G."/>
            <person name="Gile G.H."/>
            <person name="Hirakawa Y."/>
            <person name="Hopkins J.F."/>
            <person name="Rensing S.A."/>
            <person name="Schmutz J."/>
            <person name="Symeonidi A."/>
            <person name="Elias M."/>
            <person name="Eveleigh R.J."/>
            <person name="Herman E.K."/>
            <person name="Klute M.J."/>
            <person name="Nakayama T."/>
            <person name="Obornik M."/>
            <person name="Reyes-Prieto A."/>
            <person name="Armbrust E.V."/>
            <person name="Aves S.J."/>
            <person name="Beiko R.G."/>
            <person name="Coutinho P."/>
            <person name="Dacks J.B."/>
            <person name="Durnford D.G."/>
            <person name="Fast N.M."/>
            <person name="Green B.R."/>
            <person name="Grisdale C."/>
            <person name="Hempe F."/>
            <person name="Henrissat B."/>
            <person name="Hoppner M.P."/>
            <person name="Ishida K.-I."/>
            <person name="Kim E."/>
            <person name="Koreny L."/>
            <person name="Kroth P.G."/>
            <person name="Liu Y."/>
            <person name="Malik S.-B."/>
            <person name="Maier U.G."/>
            <person name="McRose D."/>
            <person name="Mock T."/>
            <person name="Neilson J.A."/>
            <person name="Onodera N.T."/>
            <person name="Poole A.M."/>
            <person name="Pritham E.J."/>
            <person name="Richards T.A."/>
            <person name="Rocap G."/>
            <person name="Roy S.W."/>
            <person name="Sarai C."/>
            <person name="Schaack S."/>
            <person name="Shirato S."/>
            <person name="Slamovits C.H."/>
            <person name="Spencer D.F."/>
            <person name="Suzuki S."/>
            <person name="Worden A.Z."/>
            <person name="Zauner S."/>
            <person name="Barry K."/>
            <person name="Bell C."/>
            <person name="Bharti A.K."/>
            <person name="Crow J.A."/>
            <person name="Grimwood J."/>
            <person name="Kramer R."/>
            <person name="Lindquist E."/>
            <person name="Lucas S."/>
            <person name="Salamov A."/>
            <person name="McFadden G.I."/>
            <person name="Lane C.E."/>
            <person name="Keeling P.J."/>
            <person name="Gray M.W."/>
            <person name="Grigoriev I.V."/>
            <person name="Archibald J.M."/>
        </authorList>
    </citation>
    <scope>NUCLEOTIDE SEQUENCE</scope>
    <source>
        <strain evidence="3">CCMP2712</strain>
    </source>
</reference>
<evidence type="ECO:0000313" key="2">
    <source>
        <dbReference type="EnsemblProtists" id="EKX54555"/>
    </source>
</evidence>
<dbReference type="KEGG" id="gtt:GUITHDRAFT_150045"/>
<evidence type="ECO:0000313" key="1">
    <source>
        <dbReference type="EMBL" id="EKX54555.1"/>
    </source>
</evidence>
<protein>
    <submittedName>
        <fullName evidence="1 2">Uncharacterized protein</fullName>
    </submittedName>
</protein>
<sequence>MNKGNKAAHPGVSDRLISKKRELLKGIREQVQLDETNGKRSQHDWMYMAMMEDSLWLDSYQDQVLDKIKSDTVADKFELLDETASSCNVEYNSSAACKPCESQKCDFPASEFVNFKSERSCATTSTLRLLAKAGVYKPVMKKDKLLS</sequence>
<evidence type="ECO:0000313" key="3">
    <source>
        <dbReference type="Proteomes" id="UP000011087"/>
    </source>
</evidence>
<dbReference type="EnsemblProtists" id="EKX54555">
    <property type="protein sequence ID" value="EKX54555"/>
    <property type="gene ID" value="GUITHDRAFT_150045"/>
</dbReference>
<dbReference type="Proteomes" id="UP000011087">
    <property type="component" value="Unassembled WGS sequence"/>
</dbReference>
<gene>
    <name evidence="1" type="ORF">GUITHDRAFT_150045</name>
</gene>
<dbReference type="GeneID" id="17311317"/>
<proteinExistence type="predicted"/>
<keyword evidence="3" id="KW-1185">Reference proteome</keyword>
<organism evidence="1">
    <name type="scientific">Guillardia theta (strain CCMP2712)</name>
    <name type="common">Cryptophyte</name>
    <dbReference type="NCBI Taxonomy" id="905079"/>
    <lineage>
        <taxon>Eukaryota</taxon>
        <taxon>Cryptophyceae</taxon>
        <taxon>Pyrenomonadales</taxon>
        <taxon>Geminigeraceae</taxon>
        <taxon>Guillardia</taxon>
    </lineage>
</organism>
<dbReference type="AlphaFoldDB" id="L1K276"/>
<reference evidence="1 3" key="1">
    <citation type="journal article" date="2012" name="Nature">
        <title>Algal genomes reveal evolutionary mosaicism and the fate of nucleomorphs.</title>
        <authorList>
            <consortium name="DOE Joint Genome Institute"/>
            <person name="Curtis B.A."/>
            <person name="Tanifuji G."/>
            <person name="Burki F."/>
            <person name="Gruber A."/>
            <person name="Irimia M."/>
            <person name="Maruyama S."/>
            <person name="Arias M.C."/>
            <person name="Ball S.G."/>
            <person name="Gile G.H."/>
            <person name="Hirakawa Y."/>
            <person name="Hopkins J.F."/>
            <person name="Kuo A."/>
            <person name="Rensing S.A."/>
            <person name="Schmutz J."/>
            <person name="Symeonidi A."/>
            <person name="Elias M."/>
            <person name="Eveleigh R.J."/>
            <person name="Herman E.K."/>
            <person name="Klute M.J."/>
            <person name="Nakayama T."/>
            <person name="Obornik M."/>
            <person name="Reyes-Prieto A."/>
            <person name="Armbrust E.V."/>
            <person name="Aves S.J."/>
            <person name="Beiko R.G."/>
            <person name="Coutinho P."/>
            <person name="Dacks J.B."/>
            <person name="Durnford D.G."/>
            <person name="Fast N.M."/>
            <person name="Green B.R."/>
            <person name="Grisdale C.J."/>
            <person name="Hempel F."/>
            <person name="Henrissat B."/>
            <person name="Hoppner M.P."/>
            <person name="Ishida K."/>
            <person name="Kim E."/>
            <person name="Koreny L."/>
            <person name="Kroth P.G."/>
            <person name="Liu Y."/>
            <person name="Malik S.B."/>
            <person name="Maier U.G."/>
            <person name="McRose D."/>
            <person name="Mock T."/>
            <person name="Neilson J.A."/>
            <person name="Onodera N.T."/>
            <person name="Poole A.M."/>
            <person name="Pritham E.J."/>
            <person name="Richards T.A."/>
            <person name="Rocap G."/>
            <person name="Roy S.W."/>
            <person name="Sarai C."/>
            <person name="Schaack S."/>
            <person name="Shirato S."/>
            <person name="Slamovits C.H."/>
            <person name="Spencer D.F."/>
            <person name="Suzuki S."/>
            <person name="Worden A.Z."/>
            <person name="Zauner S."/>
            <person name="Barry K."/>
            <person name="Bell C."/>
            <person name="Bharti A.K."/>
            <person name="Crow J.A."/>
            <person name="Grimwood J."/>
            <person name="Kramer R."/>
            <person name="Lindquist E."/>
            <person name="Lucas S."/>
            <person name="Salamov A."/>
            <person name="McFadden G.I."/>
            <person name="Lane C.E."/>
            <person name="Keeling P.J."/>
            <person name="Gray M.W."/>
            <person name="Grigoriev I.V."/>
            <person name="Archibald J.M."/>
        </authorList>
    </citation>
    <scope>NUCLEOTIDE SEQUENCE</scope>
    <source>
        <strain evidence="1 3">CCMP2712</strain>
    </source>
</reference>
<dbReference type="HOGENOM" id="CLU_1771620_0_0_1"/>
<reference evidence="2" key="3">
    <citation type="submission" date="2015-06" db="UniProtKB">
        <authorList>
            <consortium name="EnsemblProtists"/>
        </authorList>
    </citation>
    <scope>IDENTIFICATION</scope>
</reference>
<accession>L1K276</accession>
<dbReference type="EMBL" id="JH992967">
    <property type="protein sequence ID" value="EKX54555.1"/>
    <property type="molecule type" value="Genomic_DNA"/>
</dbReference>
<dbReference type="RefSeq" id="XP_005841535.1">
    <property type="nucleotide sequence ID" value="XM_005841478.1"/>
</dbReference>
<dbReference type="PaxDb" id="55529-EKX54555"/>